<reference evidence="2" key="1">
    <citation type="journal article" date="2019" name="bioRxiv">
        <title>The Genome of the Zebra Mussel, Dreissena polymorpha: A Resource for Invasive Species Research.</title>
        <authorList>
            <person name="McCartney M.A."/>
            <person name="Auch B."/>
            <person name="Kono T."/>
            <person name="Mallez S."/>
            <person name="Zhang Y."/>
            <person name="Obille A."/>
            <person name="Becker A."/>
            <person name="Abrahante J.E."/>
            <person name="Garbe J."/>
            <person name="Badalamenti J.P."/>
            <person name="Herman A."/>
            <person name="Mangelson H."/>
            <person name="Liachko I."/>
            <person name="Sullivan S."/>
            <person name="Sone E.D."/>
            <person name="Koren S."/>
            <person name="Silverstein K.A.T."/>
            <person name="Beckman K.B."/>
            <person name="Gohl D.M."/>
        </authorList>
    </citation>
    <scope>NUCLEOTIDE SEQUENCE</scope>
    <source>
        <strain evidence="2">Duluth1</strain>
        <tissue evidence="2">Whole animal</tissue>
    </source>
</reference>
<evidence type="ECO:0000313" key="2">
    <source>
        <dbReference type="EMBL" id="KAH3750907.1"/>
    </source>
</evidence>
<keyword evidence="3" id="KW-1185">Reference proteome</keyword>
<feature type="chain" id="PRO_5038846437" evidence="1">
    <location>
        <begin position="21"/>
        <end position="113"/>
    </location>
</feature>
<protein>
    <submittedName>
        <fullName evidence="2">Uncharacterized protein</fullName>
    </submittedName>
</protein>
<dbReference type="Proteomes" id="UP000828390">
    <property type="component" value="Unassembled WGS sequence"/>
</dbReference>
<sequence>MKFQCAFITVFLICVTNVELAVIKDGDCFGGIVNCFVDPCSSFINHGCPGHPTAVCHSNYCGGCNADWYEVLLVVTFPGETIIDYGGLSTNSHFLGEGDYYPTADWYIYKNIC</sequence>
<feature type="signal peptide" evidence="1">
    <location>
        <begin position="1"/>
        <end position="20"/>
    </location>
</feature>
<gene>
    <name evidence="2" type="ORF">DPMN_185445</name>
</gene>
<reference evidence="2" key="2">
    <citation type="submission" date="2020-11" db="EMBL/GenBank/DDBJ databases">
        <authorList>
            <person name="McCartney M.A."/>
            <person name="Auch B."/>
            <person name="Kono T."/>
            <person name="Mallez S."/>
            <person name="Becker A."/>
            <person name="Gohl D.M."/>
            <person name="Silverstein K.A.T."/>
            <person name="Koren S."/>
            <person name="Bechman K.B."/>
            <person name="Herman A."/>
            <person name="Abrahante J.E."/>
            <person name="Garbe J."/>
        </authorList>
    </citation>
    <scope>NUCLEOTIDE SEQUENCE</scope>
    <source>
        <strain evidence="2">Duluth1</strain>
        <tissue evidence="2">Whole animal</tissue>
    </source>
</reference>
<keyword evidence="1" id="KW-0732">Signal</keyword>
<dbReference type="AlphaFoldDB" id="A0A9D4DMT9"/>
<evidence type="ECO:0000313" key="3">
    <source>
        <dbReference type="Proteomes" id="UP000828390"/>
    </source>
</evidence>
<organism evidence="2 3">
    <name type="scientific">Dreissena polymorpha</name>
    <name type="common">Zebra mussel</name>
    <name type="synonym">Mytilus polymorpha</name>
    <dbReference type="NCBI Taxonomy" id="45954"/>
    <lineage>
        <taxon>Eukaryota</taxon>
        <taxon>Metazoa</taxon>
        <taxon>Spiralia</taxon>
        <taxon>Lophotrochozoa</taxon>
        <taxon>Mollusca</taxon>
        <taxon>Bivalvia</taxon>
        <taxon>Autobranchia</taxon>
        <taxon>Heteroconchia</taxon>
        <taxon>Euheterodonta</taxon>
        <taxon>Imparidentia</taxon>
        <taxon>Neoheterodontei</taxon>
        <taxon>Myida</taxon>
        <taxon>Dreissenoidea</taxon>
        <taxon>Dreissenidae</taxon>
        <taxon>Dreissena</taxon>
    </lineage>
</organism>
<proteinExistence type="predicted"/>
<comment type="caution">
    <text evidence="2">The sequence shown here is derived from an EMBL/GenBank/DDBJ whole genome shotgun (WGS) entry which is preliminary data.</text>
</comment>
<dbReference type="EMBL" id="JAIWYP010000010">
    <property type="protein sequence ID" value="KAH3750907.1"/>
    <property type="molecule type" value="Genomic_DNA"/>
</dbReference>
<accession>A0A9D4DMT9</accession>
<name>A0A9D4DMT9_DREPO</name>
<evidence type="ECO:0000256" key="1">
    <source>
        <dbReference type="SAM" id="SignalP"/>
    </source>
</evidence>